<sequence length="236" mass="26989">MGSVGEEELVQMVRDYIEFADSSSSSLSSSNPSSIHHRQSTLLFLQEVLGKHTDEELEIHEKVCMYLKNMDQTRNQKKFLVMKLIMDGYEASLCKTSWDSTFSCSKVFQFTENYEYIEVWIMDKKNGGKPTRLIVDMEFRSQFEVARPTGTYKELINTLPAIFVGTEEKVKGIVSLLCPAGKKSLKEKGLHIPPWRSASYMQSKWLSKNCKKVTFSELDMDHSEEESASTCCPSIF</sequence>
<dbReference type="Proteomes" id="UP001164539">
    <property type="component" value="Chromosome 14"/>
</dbReference>
<proteinExistence type="predicted"/>
<reference evidence="1 2" key="1">
    <citation type="journal article" date="2023" name="Science">
        <title>Complex scaffold remodeling in plant triterpene biosynthesis.</title>
        <authorList>
            <person name="De La Pena R."/>
            <person name="Hodgson H."/>
            <person name="Liu J.C."/>
            <person name="Stephenson M.J."/>
            <person name="Martin A.C."/>
            <person name="Owen C."/>
            <person name="Harkess A."/>
            <person name="Leebens-Mack J."/>
            <person name="Jimenez L.E."/>
            <person name="Osbourn A."/>
            <person name="Sattely E.S."/>
        </authorList>
    </citation>
    <scope>NUCLEOTIDE SEQUENCE [LARGE SCALE GENOMIC DNA]</scope>
    <source>
        <strain evidence="2">cv. JPN11</strain>
        <tissue evidence="1">Leaf</tissue>
    </source>
</reference>
<accession>A0ACC1WPS3</accession>
<evidence type="ECO:0000313" key="2">
    <source>
        <dbReference type="Proteomes" id="UP001164539"/>
    </source>
</evidence>
<protein>
    <submittedName>
        <fullName evidence="1">Uncharacterized protein</fullName>
    </submittedName>
</protein>
<gene>
    <name evidence="1" type="ORF">OWV82_024220</name>
</gene>
<dbReference type="EMBL" id="CM051407">
    <property type="protein sequence ID" value="KAJ4700903.1"/>
    <property type="molecule type" value="Genomic_DNA"/>
</dbReference>
<evidence type="ECO:0000313" key="1">
    <source>
        <dbReference type="EMBL" id="KAJ4700903.1"/>
    </source>
</evidence>
<keyword evidence="2" id="KW-1185">Reference proteome</keyword>
<comment type="caution">
    <text evidence="1">The sequence shown here is derived from an EMBL/GenBank/DDBJ whole genome shotgun (WGS) entry which is preliminary data.</text>
</comment>
<organism evidence="1 2">
    <name type="scientific">Melia azedarach</name>
    <name type="common">Chinaberry tree</name>
    <dbReference type="NCBI Taxonomy" id="155640"/>
    <lineage>
        <taxon>Eukaryota</taxon>
        <taxon>Viridiplantae</taxon>
        <taxon>Streptophyta</taxon>
        <taxon>Embryophyta</taxon>
        <taxon>Tracheophyta</taxon>
        <taxon>Spermatophyta</taxon>
        <taxon>Magnoliopsida</taxon>
        <taxon>eudicotyledons</taxon>
        <taxon>Gunneridae</taxon>
        <taxon>Pentapetalae</taxon>
        <taxon>rosids</taxon>
        <taxon>malvids</taxon>
        <taxon>Sapindales</taxon>
        <taxon>Meliaceae</taxon>
        <taxon>Melia</taxon>
    </lineage>
</organism>
<name>A0ACC1WPS3_MELAZ</name>